<dbReference type="AlphaFoldDB" id="A0A4Q9MSB4"/>
<reference evidence="9" key="1">
    <citation type="submission" date="2019-01" db="EMBL/GenBank/DDBJ databases">
        <title>Draft genome sequences of three monokaryotic isolates of the white-rot basidiomycete fungus Dichomitus squalens.</title>
        <authorList>
            <consortium name="DOE Joint Genome Institute"/>
            <person name="Lopez S.C."/>
            <person name="Andreopoulos B."/>
            <person name="Pangilinan J."/>
            <person name="Lipzen A."/>
            <person name="Riley R."/>
            <person name="Ahrendt S."/>
            <person name="Ng V."/>
            <person name="Barry K."/>
            <person name="Daum C."/>
            <person name="Grigoriev I.V."/>
            <person name="Hilden K.S."/>
            <person name="Makela M.R."/>
            <person name="de Vries R.P."/>
        </authorList>
    </citation>
    <scope>NUCLEOTIDE SEQUENCE [LARGE SCALE GENOMIC DNA]</scope>
    <source>
        <strain evidence="9">OM18370.1</strain>
    </source>
</reference>
<dbReference type="Pfam" id="PF00732">
    <property type="entry name" value="GMC_oxred_N"/>
    <property type="match status" value="1"/>
</dbReference>
<dbReference type="Pfam" id="PF05199">
    <property type="entry name" value="GMC_oxred_C"/>
    <property type="match status" value="1"/>
</dbReference>
<dbReference type="InterPro" id="IPR000172">
    <property type="entry name" value="GMC_OxRdtase_N"/>
</dbReference>
<dbReference type="SUPFAM" id="SSF51905">
    <property type="entry name" value="FAD/NAD(P)-binding domain"/>
    <property type="match status" value="1"/>
</dbReference>
<name>A0A4Q9MSB4_9APHY</name>
<dbReference type="Gene3D" id="3.30.560.10">
    <property type="entry name" value="Glucose Oxidase, domain 3"/>
    <property type="match status" value="1"/>
</dbReference>
<organism evidence="9">
    <name type="scientific">Dichomitus squalens</name>
    <dbReference type="NCBI Taxonomy" id="114155"/>
    <lineage>
        <taxon>Eukaryota</taxon>
        <taxon>Fungi</taxon>
        <taxon>Dikarya</taxon>
        <taxon>Basidiomycota</taxon>
        <taxon>Agaricomycotina</taxon>
        <taxon>Agaricomycetes</taxon>
        <taxon>Polyporales</taxon>
        <taxon>Polyporaceae</taxon>
        <taxon>Dichomitus</taxon>
    </lineage>
</organism>
<evidence type="ECO:0000256" key="5">
    <source>
        <dbReference type="PIRSR" id="PIRSR000137-1"/>
    </source>
</evidence>
<dbReference type="Proteomes" id="UP000292957">
    <property type="component" value="Unassembled WGS sequence"/>
</dbReference>
<comment type="cofactor">
    <cofactor evidence="1 6">
        <name>FAD</name>
        <dbReference type="ChEBI" id="CHEBI:57692"/>
    </cofactor>
</comment>
<keyword evidence="4 6" id="KW-0274">FAD</keyword>
<dbReference type="PROSITE" id="PS00624">
    <property type="entry name" value="GMC_OXRED_2"/>
    <property type="match status" value="1"/>
</dbReference>
<feature type="domain" description="Glucose-methanol-choline oxidoreductase N-terminal" evidence="8">
    <location>
        <begin position="333"/>
        <end position="347"/>
    </location>
</feature>
<dbReference type="Gene3D" id="3.50.50.60">
    <property type="entry name" value="FAD/NAD(P)-binding domain"/>
    <property type="match status" value="1"/>
</dbReference>
<evidence type="ECO:0000313" key="9">
    <source>
        <dbReference type="EMBL" id="TBU29978.1"/>
    </source>
</evidence>
<gene>
    <name evidence="9" type="ORF">BD311DRAFT_787497</name>
</gene>
<dbReference type="InterPro" id="IPR007867">
    <property type="entry name" value="GMC_OxRtase_C"/>
</dbReference>
<dbReference type="SUPFAM" id="SSF54373">
    <property type="entry name" value="FAD-linked reductases, C-terminal domain"/>
    <property type="match status" value="1"/>
</dbReference>
<evidence type="ECO:0000256" key="6">
    <source>
        <dbReference type="PIRSR" id="PIRSR000137-2"/>
    </source>
</evidence>
<comment type="similarity">
    <text evidence="2">Belongs to the GMC oxidoreductase family.</text>
</comment>
<feature type="active site" description="Proton acceptor" evidence="5">
    <location>
        <position position="621"/>
    </location>
</feature>
<sequence length="653" mass="71056">MPSSSVRRRTTVASWSVALTALVLVARYLYGRAGKKGVYSAMFKDPAKVARRLRAGEEKYDFDEYDVVIVGGGTAGCVLAARLSEDPAIRVLLLEAGSSSVKNPFAIIPSAYSKLLHTKWDWELFTVPQTNADSQVRYWPRAKLLGGCTCMNALIFHIGAPEDYDEWVQLQKGQPGAEQWAFKEVNNYIKKFETFHPSPDYPEVDASLRGNSGPVQTGFFGFASEGTRNFIEACAKVGILRTPDTNTHKGTIGVTKVMTYITPNGRRVTTEYAYLTTDVLARKNLKVVTHAHVTRIIFDRSGATPRAVGVEFTHGKGEKFRVKAKKEVVVSAGAVHTPQILMLSGVGPADHLASHGIPVVADLPGVGSHLMDHIVIDLNYRDKTKSSILILKGQTFLHKLALVKALLEYRTTGKGPLTTNVAEAIAFVRSDDPALFPPSQFPEKRYEDTTSGPGAPDIELFFTPTAYLKHGMGYLPPYHYFGLHGVLLRPTSTGTIRLKSANPHDAPVIDPNYLSTEHDVAILVRAARLLAKILHSEPLASMLDPVGKDDAVLDHAFHELDDAAVAEGIRRKAETLYHPACTARMAPREEGGVVDPFLRVHGIPNLRVVDASVFPTIVSGHTAAPTLAVAEKAADLIKAALSANPQVKVDPPA</sequence>
<accession>A0A4Q9MSB4</accession>
<keyword evidence="7" id="KW-0472">Membrane</keyword>
<feature type="transmembrane region" description="Helical" evidence="7">
    <location>
        <begin position="12"/>
        <end position="30"/>
    </location>
</feature>
<feature type="binding site" evidence="6">
    <location>
        <position position="293"/>
    </location>
    <ligand>
        <name>FAD</name>
        <dbReference type="ChEBI" id="CHEBI:57692"/>
    </ligand>
</feature>
<evidence type="ECO:0000256" key="7">
    <source>
        <dbReference type="SAM" id="Phobius"/>
    </source>
</evidence>
<keyword evidence="7" id="KW-1133">Transmembrane helix</keyword>
<dbReference type="GO" id="GO:0016614">
    <property type="term" value="F:oxidoreductase activity, acting on CH-OH group of donors"/>
    <property type="evidence" value="ECO:0007669"/>
    <property type="project" value="InterPro"/>
</dbReference>
<evidence type="ECO:0000256" key="2">
    <source>
        <dbReference type="ARBA" id="ARBA00010790"/>
    </source>
</evidence>
<evidence type="ECO:0000256" key="1">
    <source>
        <dbReference type="ARBA" id="ARBA00001974"/>
    </source>
</evidence>
<dbReference type="EMBL" id="ML143409">
    <property type="protein sequence ID" value="TBU29978.1"/>
    <property type="molecule type" value="Genomic_DNA"/>
</dbReference>
<dbReference type="PIRSF" id="PIRSF000137">
    <property type="entry name" value="Alcohol_oxidase"/>
    <property type="match status" value="1"/>
</dbReference>
<dbReference type="InterPro" id="IPR012132">
    <property type="entry name" value="GMC_OxRdtase"/>
</dbReference>
<evidence type="ECO:0000259" key="8">
    <source>
        <dbReference type="PROSITE" id="PS00624"/>
    </source>
</evidence>
<proteinExistence type="inferred from homology"/>
<evidence type="ECO:0000256" key="3">
    <source>
        <dbReference type="ARBA" id="ARBA00022630"/>
    </source>
</evidence>
<keyword evidence="3" id="KW-0285">Flavoprotein</keyword>
<protein>
    <submittedName>
        <fullName evidence="9">GMC oxidoreductase</fullName>
    </submittedName>
</protein>
<dbReference type="OrthoDB" id="269227at2759"/>
<dbReference type="InterPro" id="IPR036188">
    <property type="entry name" value="FAD/NAD-bd_sf"/>
</dbReference>
<dbReference type="GO" id="GO:0050660">
    <property type="term" value="F:flavin adenine dinucleotide binding"/>
    <property type="evidence" value="ECO:0007669"/>
    <property type="project" value="InterPro"/>
</dbReference>
<keyword evidence="7" id="KW-0812">Transmembrane</keyword>
<dbReference type="PANTHER" id="PTHR11552">
    <property type="entry name" value="GLUCOSE-METHANOL-CHOLINE GMC OXIDOREDUCTASE"/>
    <property type="match status" value="1"/>
</dbReference>
<feature type="active site" description="Proton donor" evidence="5">
    <location>
        <position position="578"/>
    </location>
</feature>
<dbReference type="PANTHER" id="PTHR11552:SF147">
    <property type="entry name" value="CHOLINE DEHYDROGENASE, MITOCHONDRIAL"/>
    <property type="match status" value="1"/>
</dbReference>
<evidence type="ECO:0000256" key="4">
    <source>
        <dbReference type="ARBA" id="ARBA00022827"/>
    </source>
</evidence>